<sequence>MDSSKRSSFDERSTTASALRLFTRTPTGHRLSLRRSGTTSTSSASVRSFQTEKPTSCVTRETLNDDCALHRFIVWAAVKRNDCIKMTPEERRECPLLRCRKRFPNHELMLQHLYSCEHLESGEYWCYDCERAEKLHDEIKCRRCLGHPSKRKRLMSMAKSVFSSLGRPKSANLPVIEMDMEDDPPSYSSLLQTNENQQFELQSNEIHEIDSGEVLLASIPEHAEVSRSSSTSTNYTGSISIRSRQAPVDTRAPFDESLINWEPSPQISTISPAQLERHDAENNDAKPSLHIDTAMLDFFRSRSTHRSKTLAPSNSVRSTTSTTSTNSTSSTASCTISPMSAWSGAWRNPQIFNSTLTSPADDVPKPEDALPSAQTLPVHPEIDDTDMDFAHFWDGSGSLDGLIELPADVPMCVGPVDLNTSVVPHSAGDFTLYNAETPLQNSLTAATRALPKLVEDPTYGSLRPSAHTIIQSAQDTLELHIAESMAKLDGLVRDGKTPLAMNFHSMLPGSIAAVGLEALSDILQGKHLTSSLKLLCYVHVIYSFSLVVHEQSEAQWWTELFTQSLAYSSWLPNEDRLAYIQVVDFLWKPGDMTDEVFMDLLQRNLAPLSSQSSSWKGKAPAQFIDTDRDLLIFIAEYFLDELEFAALQDTTRPEIQASSLCIQHLKDVNLAMSPNSPFTFAAKYLILLLERKYQAAPGYLRSLSDLTTKIDSNHVSTVRRLELELMQRGKMQLPTDSNLDAYVEQIRAEINSLITNGCLVVPPRLLYQRLGIELTASVMQGRRINPSYSDNLSSIAPGHATVVKEGKPNDTADGFTFAGWPGLDITNMLTPPVPEVPTPSSQQQQQSLCPPAAASTSRHPSVDIEKPSSPGRVHAESMSNDKVEGDMCCDICGYRPKGDPKWFHGSMAKHKKLQHSINPPKVYACPFPGCNSRYQKRADNLRQHQIEKGHFVNRQDGSARSRKRKKTE</sequence>
<evidence type="ECO:0000313" key="4">
    <source>
        <dbReference type="Proteomes" id="UP001251528"/>
    </source>
</evidence>
<evidence type="ECO:0000313" key="3">
    <source>
        <dbReference type="EMBL" id="KAK2592428.1"/>
    </source>
</evidence>
<feature type="compositionally biased region" description="Low complexity" evidence="1">
    <location>
        <begin position="838"/>
        <end position="851"/>
    </location>
</feature>
<feature type="region of interest" description="Disordered" evidence="1">
    <location>
        <begin position="828"/>
        <end position="880"/>
    </location>
</feature>
<feature type="region of interest" description="Disordered" evidence="1">
    <location>
        <begin position="945"/>
        <end position="968"/>
    </location>
</feature>
<accession>A0AAJ0CIG3</accession>
<evidence type="ECO:0000256" key="1">
    <source>
        <dbReference type="SAM" id="MobiDB-lite"/>
    </source>
</evidence>
<feature type="region of interest" description="Disordered" evidence="1">
    <location>
        <begin position="353"/>
        <end position="373"/>
    </location>
</feature>
<dbReference type="EMBL" id="JASWJB010000267">
    <property type="protein sequence ID" value="KAK2592428.1"/>
    <property type="molecule type" value="Genomic_DNA"/>
</dbReference>
<feature type="domain" description="C2H2-type" evidence="2">
    <location>
        <begin position="94"/>
        <end position="118"/>
    </location>
</feature>
<dbReference type="PROSITE" id="PS00028">
    <property type="entry name" value="ZINC_FINGER_C2H2_1"/>
    <property type="match status" value="1"/>
</dbReference>
<evidence type="ECO:0000259" key="2">
    <source>
        <dbReference type="PROSITE" id="PS00028"/>
    </source>
</evidence>
<name>A0AAJ0CIG3_9HYPO</name>
<feature type="compositionally biased region" description="Low complexity" evidence="1">
    <location>
        <begin position="313"/>
        <end position="334"/>
    </location>
</feature>
<protein>
    <recommendedName>
        <fullName evidence="2">C2H2-type domain-containing protein</fullName>
    </recommendedName>
</protein>
<dbReference type="Proteomes" id="UP001251528">
    <property type="component" value="Unassembled WGS sequence"/>
</dbReference>
<comment type="caution">
    <text evidence="3">The sequence shown here is derived from an EMBL/GenBank/DDBJ whole genome shotgun (WGS) entry which is preliminary data.</text>
</comment>
<feature type="region of interest" description="Disordered" evidence="1">
    <location>
        <begin position="307"/>
        <end position="334"/>
    </location>
</feature>
<dbReference type="AlphaFoldDB" id="A0AAJ0CIG3"/>
<organism evidence="3 4">
    <name type="scientific">Conoideocrella luteorostrata</name>
    <dbReference type="NCBI Taxonomy" id="1105319"/>
    <lineage>
        <taxon>Eukaryota</taxon>
        <taxon>Fungi</taxon>
        <taxon>Dikarya</taxon>
        <taxon>Ascomycota</taxon>
        <taxon>Pezizomycotina</taxon>
        <taxon>Sordariomycetes</taxon>
        <taxon>Hypocreomycetidae</taxon>
        <taxon>Hypocreales</taxon>
        <taxon>Clavicipitaceae</taxon>
        <taxon>Conoideocrella</taxon>
    </lineage>
</organism>
<reference evidence="3" key="1">
    <citation type="submission" date="2023-06" db="EMBL/GenBank/DDBJ databases">
        <title>Conoideocrella luteorostrata (Hypocreales: Clavicipitaceae), a potential biocontrol fungus for elongate hemlock scale in United States Christmas tree production areas.</title>
        <authorList>
            <person name="Barrett H."/>
            <person name="Lovett B."/>
            <person name="Macias A.M."/>
            <person name="Stajich J.E."/>
            <person name="Kasson M.T."/>
        </authorList>
    </citation>
    <scope>NUCLEOTIDE SEQUENCE</scope>
    <source>
        <strain evidence="3">ARSEF 14590</strain>
    </source>
</reference>
<keyword evidence="4" id="KW-1185">Reference proteome</keyword>
<proteinExistence type="predicted"/>
<gene>
    <name evidence="3" type="ORF">QQS21_009880</name>
</gene>
<dbReference type="InterPro" id="IPR013087">
    <property type="entry name" value="Znf_C2H2_type"/>
</dbReference>